<protein>
    <submittedName>
        <fullName evidence="1">Uncharacterized protein</fullName>
    </submittedName>
</protein>
<organism evidence="1 2">
    <name type="scientific">Malus domestica</name>
    <name type="common">Apple</name>
    <name type="synonym">Pyrus malus</name>
    <dbReference type="NCBI Taxonomy" id="3750"/>
    <lineage>
        <taxon>Eukaryota</taxon>
        <taxon>Viridiplantae</taxon>
        <taxon>Streptophyta</taxon>
        <taxon>Embryophyta</taxon>
        <taxon>Tracheophyta</taxon>
        <taxon>Spermatophyta</taxon>
        <taxon>Magnoliopsida</taxon>
        <taxon>eudicotyledons</taxon>
        <taxon>Gunneridae</taxon>
        <taxon>Pentapetalae</taxon>
        <taxon>rosids</taxon>
        <taxon>fabids</taxon>
        <taxon>Rosales</taxon>
        <taxon>Rosaceae</taxon>
        <taxon>Amygdaloideae</taxon>
        <taxon>Maleae</taxon>
        <taxon>Malus</taxon>
    </lineage>
</organism>
<name>A0A498HIK5_MALDO</name>
<accession>A0A498HIK5</accession>
<proteinExistence type="predicted"/>
<evidence type="ECO:0000313" key="2">
    <source>
        <dbReference type="Proteomes" id="UP000290289"/>
    </source>
</evidence>
<dbReference type="AlphaFoldDB" id="A0A498HIK5"/>
<comment type="caution">
    <text evidence="1">The sequence shown here is derived from an EMBL/GenBank/DDBJ whole genome shotgun (WGS) entry which is preliminary data.</text>
</comment>
<gene>
    <name evidence="1" type="ORF">DVH24_015451</name>
</gene>
<dbReference type="Proteomes" id="UP000290289">
    <property type="component" value="Chromosome 16"/>
</dbReference>
<sequence>MEFNNAQLAGFRASCFEHLKSVSCQLVHELSFRRVARQGVKYFEELMYLIGDEVTRFTKKDFCLIRRLHCDEPYDIEVEPSNIRLLTKNLVLLERVARGKGRKGKGKTTLKKGSKKVLVTCVELERAFKECKNEDDLWKIGLVYFADGVLIVVKSNVATTWISSTIIHGVQYPLNNYRTTFLLLLLGEGNEEWMVMWKEMRRKRKKANKVRRGRDPDGWWGFGRLCRLNYKGTQATRNGAMMPME</sequence>
<keyword evidence="2" id="KW-1185">Reference proteome</keyword>
<reference evidence="1 2" key="1">
    <citation type="submission" date="2018-10" db="EMBL/GenBank/DDBJ databases">
        <title>A high-quality apple genome assembly.</title>
        <authorList>
            <person name="Hu J."/>
        </authorList>
    </citation>
    <scope>NUCLEOTIDE SEQUENCE [LARGE SCALE GENOMIC DNA]</scope>
    <source>
        <strain evidence="2">cv. HFTH1</strain>
        <tissue evidence="1">Young leaf</tissue>
    </source>
</reference>
<dbReference type="EMBL" id="RDQH01000342">
    <property type="protein sequence ID" value="RXH70829.1"/>
    <property type="molecule type" value="Genomic_DNA"/>
</dbReference>
<evidence type="ECO:0000313" key="1">
    <source>
        <dbReference type="EMBL" id="RXH70829.1"/>
    </source>
</evidence>